<gene>
    <name evidence="1" type="ORF">Q5H94_01870</name>
</gene>
<name>A0ABT8ZU12_9SPHN</name>
<keyword evidence="2" id="KW-1185">Reference proteome</keyword>
<dbReference type="PROSITE" id="PS51257">
    <property type="entry name" value="PROKAR_LIPOPROTEIN"/>
    <property type="match status" value="1"/>
</dbReference>
<evidence type="ECO:0000313" key="2">
    <source>
        <dbReference type="Proteomes" id="UP001176468"/>
    </source>
</evidence>
<accession>A0ABT8ZU12</accession>
<evidence type="ECO:0000313" key="1">
    <source>
        <dbReference type="EMBL" id="MDO7841061.1"/>
    </source>
</evidence>
<dbReference type="EMBL" id="JAUQSZ010000001">
    <property type="protein sequence ID" value="MDO7841061.1"/>
    <property type="molecule type" value="Genomic_DNA"/>
</dbReference>
<dbReference type="Proteomes" id="UP001176468">
    <property type="component" value="Unassembled WGS sequence"/>
</dbReference>
<comment type="caution">
    <text evidence="1">The sequence shown here is derived from an EMBL/GenBank/DDBJ whole genome shotgun (WGS) entry which is preliminary data.</text>
</comment>
<sequence length="100" mass="10813">MRLRTPLILTTLAVVLGASSCGNRVETHLAFPAAADLTVDPEPAYPEAALQPGQAGADAERAWWTEVLIWGRMHHDRVARICAWARELKNPTAPGQCGAK</sequence>
<dbReference type="RefSeq" id="WP_304559459.1">
    <property type="nucleotide sequence ID" value="NZ_JAUQSZ010000001.1"/>
</dbReference>
<reference evidence="1" key="1">
    <citation type="submission" date="2023-07" db="EMBL/GenBank/DDBJ databases">
        <authorList>
            <person name="Kim M.K."/>
        </authorList>
    </citation>
    <scope>NUCLEOTIDE SEQUENCE</scope>
    <source>
        <strain evidence="1">CA1-15</strain>
    </source>
</reference>
<protein>
    <submittedName>
        <fullName evidence="1">Uncharacterized protein</fullName>
    </submittedName>
</protein>
<organism evidence="1 2">
    <name type="scientific">Sphingomonas immobilis</name>
    <dbReference type="NCBI Taxonomy" id="3063997"/>
    <lineage>
        <taxon>Bacteria</taxon>
        <taxon>Pseudomonadati</taxon>
        <taxon>Pseudomonadota</taxon>
        <taxon>Alphaproteobacteria</taxon>
        <taxon>Sphingomonadales</taxon>
        <taxon>Sphingomonadaceae</taxon>
        <taxon>Sphingomonas</taxon>
    </lineage>
</organism>
<proteinExistence type="predicted"/>